<dbReference type="SUPFAM" id="SSF48239">
    <property type="entry name" value="Terpenoid cyclases/Protein prenyltransferases"/>
    <property type="match status" value="1"/>
</dbReference>
<dbReference type="CDD" id="cd00684">
    <property type="entry name" value="Terpene_cyclase_plant_C1"/>
    <property type="match status" value="1"/>
</dbReference>
<comment type="cofactor">
    <cofactor evidence="1">
        <name>Mg(2+)</name>
        <dbReference type="ChEBI" id="CHEBI:18420"/>
    </cofactor>
</comment>
<dbReference type="InterPro" id="IPR008949">
    <property type="entry name" value="Isoprenoid_synthase_dom_sf"/>
</dbReference>
<keyword evidence="3" id="KW-0460">Magnesium</keyword>
<dbReference type="Gene3D" id="1.10.600.10">
    <property type="entry name" value="Farnesyl Diphosphate Synthase"/>
    <property type="match status" value="3"/>
</dbReference>
<dbReference type="EMBL" id="QGNW01002222">
    <property type="protein sequence ID" value="RVW22701.1"/>
    <property type="molecule type" value="Genomic_DNA"/>
</dbReference>
<dbReference type="InterPro" id="IPR036965">
    <property type="entry name" value="Terpene_synth_N_sf"/>
</dbReference>
<dbReference type="Pfam" id="PF01397">
    <property type="entry name" value="Terpene_synth"/>
    <property type="match status" value="1"/>
</dbReference>
<evidence type="ECO:0000313" key="7">
    <source>
        <dbReference type="EMBL" id="RVW22701.1"/>
    </source>
</evidence>
<sequence length="410" mass="48289">MLASIPNLITHTRLPIIRRSSSCKASPPGNQSMIGNSTCEEIIFRRTANYHPPIWDYDYVQSLRSDYVGETYTRRLDKLKRDVKPMLGNIYNQYNQHEEWKKDDLYATALEFRLLRQHGYDVPEDVFSRFKDETGSFKACLCEDMKGMLCLYEASYLCVQGESTLEQARDFAHRHLGKGLAQNIDQNLAIEVNHALELPLHWRMPRLEARWFIDVYEKRQDMNPILLEFAKLDFNMVQATHQEDLRHMSSMDIYDVYGTLDELELFTDAVDRWDINAMDPLPEYMKLCFLALYNSTNEMAYDALKEHGLHIISYLRKVWSDLCKSYLLEAKWYYSGYTPTLQEYISNAWISISGFQMIWEHHWSDELKRGDVPKSIQCYMHETGASEEEARKHISYLIGDTWKKLNEDEL</sequence>
<protein>
    <submittedName>
        <fullName evidence="7">(-)-alpha-terpineol synthase</fullName>
    </submittedName>
</protein>
<organism evidence="7 8">
    <name type="scientific">Vitis vinifera</name>
    <name type="common">Grape</name>
    <dbReference type="NCBI Taxonomy" id="29760"/>
    <lineage>
        <taxon>Eukaryota</taxon>
        <taxon>Viridiplantae</taxon>
        <taxon>Streptophyta</taxon>
        <taxon>Embryophyta</taxon>
        <taxon>Tracheophyta</taxon>
        <taxon>Spermatophyta</taxon>
        <taxon>Magnoliopsida</taxon>
        <taxon>eudicotyledons</taxon>
        <taxon>Gunneridae</taxon>
        <taxon>Pentapetalae</taxon>
        <taxon>rosids</taxon>
        <taxon>Vitales</taxon>
        <taxon>Vitaceae</taxon>
        <taxon>Viteae</taxon>
        <taxon>Vitis</taxon>
    </lineage>
</organism>
<evidence type="ECO:0000313" key="8">
    <source>
        <dbReference type="Proteomes" id="UP000288805"/>
    </source>
</evidence>
<evidence type="ECO:0000256" key="4">
    <source>
        <dbReference type="ARBA" id="ARBA00023239"/>
    </source>
</evidence>
<name>A0A438CHK1_VITVI</name>
<gene>
    <name evidence="7" type="primary">ATESY_19</name>
    <name evidence="7" type="ORF">CK203_099571</name>
</gene>
<feature type="domain" description="Terpene synthase metal-binding" evidence="6">
    <location>
        <begin position="364"/>
        <end position="404"/>
    </location>
</feature>
<feature type="domain" description="Terpene synthase metal-binding" evidence="6">
    <location>
        <begin position="252"/>
        <end position="357"/>
    </location>
</feature>
<evidence type="ECO:0000256" key="2">
    <source>
        <dbReference type="ARBA" id="ARBA00022723"/>
    </source>
</evidence>
<evidence type="ECO:0000259" key="5">
    <source>
        <dbReference type="Pfam" id="PF01397"/>
    </source>
</evidence>
<evidence type="ECO:0000256" key="3">
    <source>
        <dbReference type="ARBA" id="ARBA00022842"/>
    </source>
</evidence>
<dbReference type="InterPro" id="IPR008930">
    <property type="entry name" value="Terpenoid_cyclase/PrenylTrfase"/>
</dbReference>
<dbReference type="InterPro" id="IPR044814">
    <property type="entry name" value="Terpene_cyclase_plant_C1"/>
</dbReference>
<evidence type="ECO:0000256" key="1">
    <source>
        <dbReference type="ARBA" id="ARBA00001946"/>
    </source>
</evidence>
<dbReference type="InterPro" id="IPR005630">
    <property type="entry name" value="Terpene_synthase_metal-bd"/>
</dbReference>
<keyword evidence="4" id="KW-0456">Lyase</keyword>
<reference evidence="7 8" key="1">
    <citation type="journal article" date="2018" name="PLoS Genet.">
        <title>Population sequencing reveals clonal diversity and ancestral inbreeding in the grapevine cultivar Chardonnay.</title>
        <authorList>
            <person name="Roach M.J."/>
            <person name="Johnson D.L."/>
            <person name="Bohlmann J."/>
            <person name="van Vuuren H.J."/>
            <person name="Jones S.J."/>
            <person name="Pretorius I.S."/>
            <person name="Schmidt S.A."/>
            <person name="Borneman A.R."/>
        </authorList>
    </citation>
    <scope>NUCLEOTIDE SEQUENCE [LARGE SCALE GENOMIC DNA]</scope>
    <source>
        <strain evidence="8">cv. Chardonnay</strain>
        <tissue evidence="7">Leaf</tissue>
    </source>
</reference>
<dbReference type="SUPFAM" id="SSF48576">
    <property type="entry name" value="Terpenoid synthases"/>
    <property type="match status" value="1"/>
</dbReference>
<keyword evidence="2" id="KW-0479">Metal-binding</keyword>
<evidence type="ECO:0000259" key="6">
    <source>
        <dbReference type="Pfam" id="PF03936"/>
    </source>
</evidence>
<dbReference type="FunFam" id="1.50.10.130:FF:000001">
    <property type="entry name" value="Isoprene synthase, chloroplastic"/>
    <property type="match status" value="1"/>
</dbReference>
<dbReference type="GO" id="GO:0000287">
    <property type="term" value="F:magnesium ion binding"/>
    <property type="evidence" value="ECO:0007669"/>
    <property type="project" value="InterPro"/>
</dbReference>
<dbReference type="InterPro" id="IPR050148">
    <property type="entry name" value="Terpene_synthase-like"/>
</dbReference>
<proteinExistence type="predicted"/>
<comment type="caution">
    <text evidence="7">The sequence shown here is derived from an EMBL/GenBank/DDBJ whole genome shotgun (WGS) entry which is preliminary data.</text>
</comment>
<feature type="domain" description="Terpene synthase N-terminal" evidence="5">
    <location>
        <begin position="80"/>
        <end position="196"/>
    </location>
</feature>
<dbReference type="AlphaFoldDB" id="A0A438CHK1"/>
<dbReference type="PANTHER" id="PTHR31225:SF9">
    <property type="entry name" value="TERPENE SYNTHASE 10"/>
    <property type="match status" value="1"/>
</dbReference>
<dbReference type="InterPro" id="IPR001906">
    <property type="entry name" value="Terpene_synth_N"/>
</dbReference>
<accession>A0A438CHK1</accession>
<dbReference type="Proteomes" id="UP000288805">
    <property type="component" value="Unassembled WGS sequence"/>
</dbReference>
<dbReference type="Gene3D" id="1.50.10.130">
    <property type="entry name" value="Terpene synthase, N-terminal domain"/>
    <property type="match status" value="1"/>
</dbReference>
<dbReference type="PANTHER" id="PTHR31225">
    <property type="entry name" value="OS04G0344100 PROTEIN-RELATED"/>
    <property type="match status" value="1"/>
</dbReference>
<dbReference type="Pfam" id="PF03936">
    <property type="entry name" value="Terpene_synth_C"/>
    <property type="match status" value="2"/>
</dbReference>
<dbReference type="GO" id="GO:0016102">
    <property type="term" value="P:diterpenoid biosynthetic process"/>
    <property type="evidence" value="ECO:0007669"/>
    <property type="project" value="InterPro"/>
</dbReference>
<dbReference type="GO" id="GO:0010333">
    <property type="term" value="F:terpene synthase activity"/>
    <property type="evidence" value="ECO:0007669"/>
    <property type="project" value="InterPro"/>
</dbReference>